<sequence length="133" mass="15532">MRRRRRRRSTTTTATTTKMGRRRANGAGRLTARTWSSSPDSDHILPGPLITGEVALFVRRRSARAQSSSSSSSSLRRRRRRRRRRDGRAGAPRALQKQQHRGNRRWRRPVVVCFICVQVRRSTFVFDRRQPHA</sequence>
<dbReference type="EMBL" id="OU899035">
    <property type="protein sequence ID" value="CAH1724320.1"/>
    <property type="molecule type" value="Genomic_DNA"/>
</dbReference>
<dbReference type="Proteomes" id="UP001154329">
    <property type="component" value="Chromosome 2"/>
</dbReference>
<dbReference type="AlphaFoldDB" id="A0A9P0J0E9"/>
<keyword evidence="3" id="KW-1185">Reference proteome</keyword>
<accession>A0A9P0J0E9</accession>
<reference evidence="2" key="2">
    <citation type="submission" date="2022-10" db="EMBL/GenBank/DDBJ databases">
        <authorList>
            <consortium name="ENA_rothamsted_submissions"/>
            <consortium name="culmorum"/>
            <person name="King R."/>
        </authorList>
    </citation>
    <scope>NUCLEOTIDE SEQUENCE</scope>
</reference>
<gene>
    <name evidence="2" type="ORF">APHIGO_LOCUS5643</name>
</gene>
<reference evidence="2" key="1">
    <citation type="submission" date="2022-02" db="EMBL/GenBank/DDBJ databases">
        <authorList>
            <person name="King R."/>
        </authorList>
    </citation>
    <scope>NUCLEOTIDE SEQUENCE</scope>
</reference>
<protein>
    <submittedName>
        <fullName evidence="2">Uncharacterized protein</fullName>
    </submittedName>
</protein>
<proteinExistence type="predicted"/>
<evidence type="ECO:0000256" key="1">
    <source>
        <dbReference type="SAM" id="MobiDB-lite"/>
    </source>
</evidence>
<feature type="compositionally biased region" description="Low complexity" evidence="1">
    <location>
        <begin position="64"/>
        <end position="74"/>
    </location>
</feature>
<feature type="region of interest" description="Disordered" evidence="1">
    <location>
        <begin position="60"/>
        <end position="103"/>
    </location>
</feature>
<evidence type="ECO:0000313" key="2">
    <source>
        <dbReference type="EMBL" id="CAH1724320.1"/>
    </source>
</evidence>
<feature type="region of interest" description="Disordered" evidence="1">
    <location>
        <begin position="1"/>
        <end position="46"/>
    </location>
</feature>
<name>A0A9P0J0E9_APHGO</name>
<organism evidence="2 3">
    <name type="scientific">Aphis gossypii</name>
    <name type="common">Cotton aphid</name>
    <dbReference type="NCBI Taxonomy" id="80765"/>
    <lineage>
        <taxon>Eukaryota</taxon>
        <taxon>Metazoa</taxon>
        <taxon>Ecdysozoa</taxon>
        <taxon>Arthropoda</taxon>
        <taxon>Hexapoda</taxon>
        <taxon>Insecta</taxon>
        <taxon>Pterygota</taxon>
        <taxon>Neoptera</taxon>
        <taxon>Paraneoptera</taxon>
        <taxon>Hemiptera</taxon>
        <taxon>Sternorrhyncha</taxon>
        <taxon>Aphidomorpha</taxon>
        <taxon>Aphidoidea</taxon>
        <taxon>Aphididae</taxon>
        <taxon>Aphidini</taxon>
        <taxon>Aphis</taxon>
        <taxon>Aphis</taxon>
    </lineage>
</organism>
<evidence type="ECO:0000313" key="3">
    <source>
        <dbReference type="Proteomes" id="UP001154329"/>
    </source>
</evidence>
<feature type="compositionally biased region" description="Basic residues" evidence="1">
    <location>
        <begin position="75"/>
        <end position="86"/>
    </location>
</feature>